<feature type="domain" description="HTH luxR-type" evidence="4">
    <location>
        <begin position="132"/>
        <end position="199"/>
    </location>
</feature>
<reference evidence="5 6" key="1">
    <citation type="submission" date="2013-09" db="EMBL/GenBank/DDBJ databases">
        <title>Genome sequencing of Arenimonas malthae.</title>
        <authorList>
            <person name="Chen F."/>
            <person name="Wang G."/>
        </authorList>
    </citation>
    <scope>NUCLEOTIDE SEQUENCE [LARGE SCALE GENOMIC DNA]</scope>
    <source>
        <strain evidence="5 6">CC-JY-1</strain>
    </source>
</reference>
<dbReference type="GO" id="GO:0006355">
    <property type="term" value="P:regulation of DNA-templated transcription"/>
    <property type="evidence" value="ECO:0007669"/>
    <property type="project" value="InterPro"/>
</dbReference>
<sequence length="218" mass="23297">MLLASRRGIVQAGISSLLKQLPQYHHVGTASDADGLVHALGQHQPDVLVLDQDLANAVAGRSRVLHHPRVLLLSNRQHVGTEPACGSDCACGLVPDSAPLRHIRAALKIIGSCNSARLGDGYCTSCPLRGSLRPPPLPLSAREHEVFLRIGLGESNQQIAAHFGRSVKTIETHRENIKRKLGLENGAALVEAAMAWRRGDPIAPPATRPVASRPPARP</sequence>
<evidence type="ECO:0000313" key="6">
    <source>
        <dbReference type="Proteomes" id="UP000029392"/>
    </source>
</evidence>
<evidence type="ECO:0000313" key="5">
    <source>
        <dbReference type="EMBL" id="KFN51784.1"/>
    </source>
</evidence>
<evidence type="ECO:0000256" key="1">
    <source>
        <dbReference type="ARBA" id="ARBA00023015"/>
    </source>
</evidence>
<dbReference type="Pfam" id="PF00196">
    <property type="entry name" value="GerE"/>
    <property type="match status" value="1"/>
</dbReference>
<dbReference type="SUPFAM" id="SSF46894">
    <property type="entry name" value="C-terminal effector domain of the bipartite response regulators"/>
    <property type="match status" value="1"/>
</dbReference>
<dbReference type="CDD" id="cd06170">
    <property type="entry name" value="LuxR_C_like"/>
    <property type="match status" value="1"/>
</dbReference>
<dbReference type="PRINTS" id="PR00038">
    <property type="entry name" value="HTHLUXR"/>
</dbReference>
<dbReference type="PROSITE" id="PS50043">
    <property type="entry name" value="HTH_LUXR_2"/>
    <property type="match status" value="1"/>
</dbReference>
<keyword evidence="3" id="KW-0804">Transcription</keyword>
<dbReference type="PATRIC" id="fig|1384054.3.peg.556"/>
<dbReference type="PANTHER" id="PTHR43214:SF41">
    <property type="entry name" value="NITRATE_NITRITE RESPONSE REGULATOR PROTEIN NARP"/>
    <property type="match status" value="1"/>
</dbReference>
<dbReference type="Proteomes" id="UP000029392">
    <property type="component" value="Unassembled WGS sequence"/>
</dbReference>
<keyword evidence="6" id="KW-1185">Reference proteome</keyword>
<evidence type="ECO:0000256" key="3">
    <source>
        <dbReference type="ARBA" id="ARBA00023163"/>
    </source>
</evidence>
<evidence type="ECO:0000256" key="2">
    <source>
        <dbReference type="ARBA" id="ARBA00023125"/>
    </source>
</evidence>
<keyword evidence="2" id="KW-0238">DNA-binding</keyword>
<dbReference type="Gene3D" id="3.40.50.2300">
    <property type="match status" value="1"/>
</dbReference>
<dbReference type="InterPro" id="IPR000792">
    <property type="entry name" value="Tscrpt_reg_LuxR_C"/>
</dbReference>
<protein>
    <recommendedName>
        <fullName evidence="4">HTH luxR-type domain-containing protein</fullName>
    </recommendedName>
</protein>
<dbReference type="InterPro" id="IPR039420">
    <property type="entry name" value="WalR-like"/>
</dbReference>
<dbReference type="SUPFAM" id="SSF52172">
    <property type="entry name" value="CheY-like"/>
    <property type="match status" value="1"/>
</dbReference>
<dbReference type="eggNOG" id="COG2197">
    <property type="taxonomic scope" value="Bacteria"/>
</dbReference>
<dbReference type="PANTHER" id="PTHR43214">
    <property type="entry name" value="TWO-COMPONENT RESPONSE REGULATOR"/>
    <property type="match status" value="1"/>
</dbReference>
<dbReference type="InterPro" id="IPR016032">
    <property type="entry name" value="Sig_transdc_resp-reg_C-effctor"/>
</dbReference>
<dbReference type="STRING" id="1384054.N790_14105"/>
<dbReference type="GO" id="GO:0003677">
    <property type="term" value="F:DNA binding"/>
    <property type="evidence" value="ECO:0007669"/>
    <property type="project" value="UniProtKB-KW"/>
</dbReference>
<evidence type="ECO:0000259" key="4">
    <source>
        <dbReference type="PROSITE" id="PS50043"/>
    </source>
</evidence>
<proteinExistence type="predicted"/>
<dbReference type="AlphaFoldDB" id="A0A091BLU4"/>
<gene>
    <name evidence="5" type="ORF">N790_14105</name>
</gene>
<dbReference type="EMBL" id="AVCH01000038">
    <property type="protein sequence ID" value="KFN51784.1"/>
    <property type="molecule type" value="Genomic_DNA"/>
</dbReference>
<dbReference type="PROSITE" id="PS00622">
    <property type="entry name" value="HTH_LUXR_1"/>
    <property type="match status" value="1"/>
</dbReference>
<keyword evidence="1" id="KW-0805">Transcription regulation</keyword>
<accession>A0A091BLU4</accession>
<dbReference type="SMART" id="SM00421">
    <property type="entry name" value="HTH_LUXR"/>
    <property type="match status" value="1"/>
</dbReference>
<comment type="caution">
    <text evidence="5">The sequence shown here is derived from an EMBL/GenBank/DDBJ whole genome shotgun (WGS) entry which is preliminary data.</text>
</comment>
<name>A0A091BLU4_9GAMM</name>
<organism evidence="5 6">
    <name type="scientific">Arenimonas malthae CC-JY-1</name>
    <dbReference type="NCBI Taxonomy" id="1384054"/>
    <lineage>
        <taxon>Bacteria</taxon>
        <taxon>Pseudomonadati</taxon>
        <taxon>Pseudomonadota</taxon>
        <taxon>Gammaproteobacteria</taxon>
        <taxon>Lysobacterales</taxon>
        <taxon>Lysobacteraceae</taxon>
        <taxon>Arenimonas</taxon>
    </lineage>
</organism>
<dbReference type="InterPro" id="IPR011006">
    <property type="entry name" value="CheY-like_superfamily"/>
</dbReference>